<dbReference type="AlphaFoldDB" id="A0A3P7P9L0"/>
<evidence type="ECO:0008006" key="3">
    <source>
        <dbReference type="Google" id="ProtNLM"/>
    </source>
</evidence>
<evidence type="ECO:0000313" key="2">
    <source>
        <dbReference type="Proteomes" id="UP000281553"/>
    </source>
</evidence>
<proteinExistence type="predicted"/>
<dbReference type="EMBL" id="UYRU01059765">
    <property type="protein sequence ID" value="VDN14606.1"/>
    <property type="molecule type" value="Genomic_DNA"/>
</dbReference>
<gene>
    <name evidence="1" type="ORF">DILT_LOCUS10437</name>
</gene>
<evidence type="ECO:0000313" key="1">
    <source>
        <dbReference type="EMBL" id="VDN14606.1"/>
    </source>
</evidence>
<protein>
    <recommendedName>
        <fullName evidence="3">Reverse transcriptase domain-containing protein</fullName>
    </recommendedName>
</protein>
<organism evidence="1 2">
    <name type="scientific">Dibothriocephalus latus</name>
    <name type="common">Fish tapeworm</name>
    <name type="synonym">Diphyllobothrium latum</name>
    <dbReference type="NCBI Taxonomy" id="60516"/>
    <lineage>
        <taxon>Eukaryota</taxon>
        <taxon>Metazoa</taxon>
        <taxon>Spiralia</taxon>
        <taxon>Lophotrochozoa</taxon>
        <taxon>Platyhelminthes</taxon>
        <taxon>Cestoda</taxon>
        <taxon>Eucestoda</taxon>
        <taxon>Diphyllobothriidea</taxon>
        <taxon>Diphyllobothriidae</taxon>
        <taxon>Dibothriocephalus</taxon>
    </lineage>
</organism>
<sequence length="128" mass="14591">MEMQDAWMARKGEEIQDYTDCNEWKNFFAAPKAVYGPIKAEILKRWDEHFQGVLNRPSIISDAAIDRLPQVEINVDLDLPPTLQETIKAVQQLSRGKAPGSDAISVGIYKYGGHQLICHLTTLFQEMW</sequence>
<accession>A0A3P7P9L0</accession>
<dbReference type="Proteomes" id="UP000281553">
    <property type="component" value="Unassembled WGS sequence"/>
</dbReference>
<name>A0A3P7P9L0_DIBLA</name>
<reference evidence="1 2" key="1">
    <citation type="submission" date="2018-11" db="EMBL/GenBank/DDBJ databases">
        <authorList>
            <consortium name="Pathogen Informatics"/>
        </authorList>
    </citation>
    <scope>NUCLEOTIDE SEQUENCE [LARGE SCALE GENOMIC DNA]</scope>
</reference>
<dbReference type="OrthoDB" id="6246931at2759"/>
<keyword evidence="2" id="KW-1185">Reference proteome</keyword>